<name>A0A3E1NSR0_9BACT</name>
<proteinExistence type="predicted"/>
<dbReference type="AlphaFoldDB" id="A0A3E1NSR0"/>
<comment type="caution">
    <text evidence="1">The sequence shown here is derived from an EMBL/GenBank/DDBJ whole genome shotgun (WGS) entry which is preliminary data.</text>
</comment>
<dbReference type="EMBL" id="QTJV01000017">
    <property type="protein sequence ID" value="RFM30965.1"/>
    <property type="molecule type" value="Genomic_DNA"/>
</dbReference>
<evidence type="ECO:0000313" key="2">
    <source>
        <dbReference type="Proteomes" id="UP000261174"/>
    </source>
</evidence>
<reference evidence="1 2" key="1">
    <citation type="submission" date="2018-08" db="EMBL/GenBank/DDBJ databases">
        <title>Chitinophaga sp. K20C18050901, a novel bacterium isolated from forest soil.</title>
        <authorList>
            <person name="Wang C."/>
        </authorList>
    </citation>
    <scope>NUCLEOTIDE SEQUENCE [LARGE SCALE GENOMIC DNA]</scope>
    <source>
        <strain evidence="1 2">K20C18050901</strain>
    </source>
</reference>
<organism evidence="1 2">
    <name type="scientific">Chitinophaga silvisoli</name>
    <dbReference type="NCBI Taxonomy" id="2291814"/>
    <lineage>
        <taxon>Bacteria</taxon>
        <taxon>Pseudomonadati</taxon>
        <taxon>Bacteroidota</taxon>
        <taxon>Chitinophagia</taxon>
        <taxon>Chitinophagales</taxon>
        <taxon>Chitinophagaceae</taxon>
        <taxon>Chitinophaga</taxon>
    </lineage>
</organism>
<keyword evidence="2" id="KW-1185">Reference proteome</keyword>
<gene>
    <name evidence="1" type="ORF">DXN04_30845</name>
</gene>
<sequence>MGDAGELFLSETPKLSLSSLQEDEIWFVIDTGRWYENSKIDMLKAFCHDQNIRNAAWLYGPLPGKDAIALSTSFKHL</sequence>
<accession>A0A3E1NSR0</accession>
<protein>
    <submittedName>
        <fullName evidence="1">Uncharacterized protein</fullName>
    </submittedName>
</protein>
<evidence type="ECO:0000313" key="1">
    <source>
        <dbReference type="EMBL" id="RFM30965.1"/>
    </source>
</evidence>
<dbReference type="Proteomes" id="UP000261174">
    <property type="component" value="Unassembled WGS sequence"/>
</dbReference>